<reference evidence="2" key="2">
    <citation type="submission" date="2023-06" db="EMBL/GenBank/DDBJ databases">
        <authorList>
            <person name="Ma L."/>
            <person name="Liu K.-W."/>
            <person name="Li Z."/>
            <person name="Hsiao Y.-Y."/>
            <person name="Qi Y."/>
            <person name="Fu T."/>
            <person name="Tang G."/>
            <person name="Zhang D."/>
            <person name="Sun W.-H."/>
            <person name="Liu D.-K."/>
            <person name="Li Y."/>
            <person name="Chen G.-Z."/>
            <person name="Liu X.-D."/>
            <person name="Liao X.-Y."/>
            <person name="Jiang Y.-T."/>
            <person name="Yu X."/>
            <person name="Hao Y."/>
            <person name="Huang J."/>
            <person name="Zhao X.-W."/>
            <person name="Ke S."/>
            <person name="Chen Y.-Y."/>
            <person name="Wu W.-L."/>
            <person name="Hsu J.-L."/>
            <person name="Lin Y.-F."/>
            <person name="Huang M.-D."/>
            <person name="Li C.-Y."/>
            <person name="Huang L."/>
            <person name="Wang Z.-W."/>
            <person name="Zhao X."/>
            <person name="Zhong W.-Y."/>
            <person name="Peng D.-H."/>
            <person name="Ahmad S."/>
            <person name="Lan S."/>
            <person name="Zhang J.-S."/>
            <person name="Tsai W.-C."/>
            <person name="Van De Peer Y."/>
            <person name="Liu Z.-J."/>
        </authorList>
    </citation>
    <scope>NUCLEOTIDE SEQUENCE</scope>
    <source>
        <strain evidence="2">CP</strain>
        <tissue evidence="2">Leaves</tissue>
    </source>
</reference>
<sequence length="78" mass="9392">MMESGILKELYLQLEMLILMGPGVVWRKIWMNGMMRGRERWMEMMVGIVVVEWIQRVEDHRCLSGHHACRRDRRTSTM</sequence>
<reference evidence="2" key="1">
    <citation type="journal article" date="2023" name="Nat. Commun.">
        <title>Diploid and tetraploid genomes of Acorus and the evolution of monocots.</title>
        <authorList>
            <person name="Ma L."/>
            <person name="Liu K.W."/>
            <person name="Li Z."/>
            <person name="Hsiao Y.Y."/>
            <person name="Qi Y."/>
            <person name="Fu T."/>
            <person name="Tang G.D."/>
            <person name="Zhang D."/>
            <person name="Sun W.H."/>
            <person name="Liu D.K."/>
            <person name="Li Y."/>
            <person name="Chen G.Z."/>
            <person name="Liu X.D."/>
            <person name="Liao X.Y."/>
            <person name="Jiang Y.T."/>
            <person name="Yu X."/>
            <person name="Hao Y."/>
            <person name="Huang J."/>
            <person name="Zhao X.W."/>
            <person name="Ke S."/>
            <person name="Chen Y.Y."/>
            <person name="Wu W.L."/>
            <person name="Hsu J.L."/>
            <person name="Lin Y.F."/>
            <person name="Huang M.D."/>
            <person name="Li C.Y."/>
            <person name="Huang L."/>
            <person name="Wang Z.W."/>
            <person name="Zhao X."/>
            <person name="Zhong W.Y."/>
            <person name="Peng D.H."/>
            <person name="Ahmad S."/>
            <person name="Lan S."/>
            <person name="Zhang J.S."/>
            <person name="Tsai W.C."/>
            <person name="Van de Peer Y."/>
            <person name="Liu Z.J."/>
        </authorList>
    </citation>
    <scope>NUCLEOTIDE SEQUENCE</scope>
    <source>
        <strain evidence="2">CP</strain>
    </source>
</reference>
<evidence type="ECO:0000313" key="2">
    <source>
        <dbReference type="EMBL" id="KAK1323911.1"/>
    </source>
</evidence>
<gene>
    <name evidence="2" type="ORF">QJS10_CPA02g00592</name>
</gene>
<dbReference type="EMBL" id="JAUJYO010000002">
    <property type="protein sequence ID" value="KAK1323911.1"/>
    <property type="molecule type" value="Genomic_DNA"/>
</dbReference>
<keyword evidence="1" id="KW-0812">Transmembrane</keyword>
<evidence type="ECO:0000313" key="3">
    <source>
        <dbReference type="Proteomes" id="UP001180020"/>
    </source>
</evidence>
<evidence type="ECO:0000256" key="1">
    <source>
        <dbReference type="SAM" id="Phobius"/>
    </source>
</evidence>
<organism evidence="2 3">
    <name type="scientific">Acorus calamus</name>
    <name type="common">Sweet flag</name>
    <dbReference type="NCBI Taxonomy" id="4465"/>
    <lineage>
        <taxon>Eukaryota</taxon>
        <taxon>Viridiplantae</taxon>
        <taxon>Streptophyta</taxon>
        <taxon>Embryophyta</taxon>
        <taxon>Tracheophyta</taxon>
        <taxon>Spermatophyta</taxon>
        <taxon>Magnoliopsida</taxon>
        <taxon>Liliopsida</taxon>
        <taxon>Acoraceae</taxon>
        <taxon>Acorus</taxon>
    </lineage>
</organism>
<dbReference type="AlphaFoldDB" id="A0AAV9FE99"/>
<keyword evidence="1" id="KW-1133">Transmembrane helix</keyword>
<dbReference type="Proteomes" id="UP001180020">
    <property type="component" value="Unassembled WGS sequence"/>
</dbReference>
<keyword evidence="3" id="KW-1185">Reference proteome</keyword>
<name>A0AAV9FE99_ACOCL</name>
<protein>
    <submittedName>
        <fullName evidence="2">Uncharacterized protein</fullName>
    </submittedName>
</protein>
<feature type="transmembrane region" description="Helical" evidence="1">
    <location>
        <begin position="12"/>
        <end position="30"/>
    </location>
</feature>
<keyword evidence="1" id="KW-0472">Membrane</keyword>
<proteinExistence type="predicted"/>
<comment type="caution">
    <text evidence="2">The sequence shown here is derived from an EMBL/GenBank/DDBJ whole genome shotgun (WGS) entry which is preliminary data.</text>
</comment>
<accession>A0AAV9FE99</accession>